<dbReference type="Pfam" id="PF01266">
    <property type="entry name" value="DAO"/>
    <property type="match status" value="1"/>
</dbReference>
<dbReference type="SUPFAM" id="SSF54373">
    <property type="entry name" value="FAD-linked reductases, C-terminal domain"/>
    <property type="match status" value="1"/>
</dbReference>
<protein>
    <submittedName>
        <fullName evidence="3">FAD-binding oxidoreductase</fullName>
    </submittedName>
</protein>
<feature type="domain" description="FAD dependent oxidoreductase" evidence="2">
    <location>
        <begin position="20"/>
        <end position="410"/>
    </location>
</feature>
<evidence type="ECO:0000313" key="3">
    <source>
        <dbReference type="EMBL" id="WFF41070.1"/>
    </source>
</evidence>
<dbReference type="Gene3D" id="3.50.50.60">
    <property type="entry name" value="FAD/NAD(P)-binding domain"/>
    <property type="match status" value="2"/>
</dbReference>
<organism evidence="3 4">
    <name type="scientific">Salinicola endophyticus</name>
    <dbReference type="NCBI Taxonomy" id="1949083"/>
    <lineage>
        <taxon>Bacteria</taxon>
        <taxon>Pseudomonadati</taxon>
        <taxon>Pseudomonadota</taxon>
        <taxon>Gammaproteobacteria</taxon>
        <taxon>Oceanospirillales</taxon>
        <taxon>Halomonadaceae</taxon>
        <taxon>Salinicola</taxon>
    </lineage>
</organism>
<dbReference type="InterPro" id="IPR006076">
    <property type="entry name" value="FAD-dep_OxRdtase"/>
</dbReference>
<sequence length="447" mass="47886">MPTTATASDSLDAPASSDADIAVIGAGVVGVCCALALARQGQRVLVLDPQPPGMGASFGNAGHLATEQVFPIADASILKRLPCMLLDPLGPLRLDWRHLPRGLPWFARLLWNLRPAPYRASVAGLSALNGASLDAWQRLLASVDAGTLLHQQGSVLAYEKPASLPLLEALAKRTRAQGVPVESWDAAALHAAAPELSPRLRGGLFFPATGHFLNPLRVVETLAEAARREGVRFLRERVSDGHTTTEGVTLTTTQRTLRVARVLIACGAHSAPLTAALTGIRVPLDTERGYHLMLPREQAQLPFAVTAFERRFIMTPLPDGLRLAGTVEFAGLERPPNLERAWQLHRLSKGLFTHQLDITDASAWMGFRPSLPDSLPIIDRARGGRVLLAFGHQHLGLTQAAISAEMIAALARSGDDTSATSGSSAASPAHDLPAFAPYRLTRFGRER</sequence>
<evidence type="ECO:0000313" key="4">
    <source>
        <dbReference type="Proteomes" id="UP001321526"/>
    </source>
</evidence>
<dbReference type="RefSeq" id="WP_282235930.1">
    <property type="nucleotide sequence ID" value="NZ_CP035631.1"/>
</dbReference>
<dbReference type="PANTHER" id="PTHR13847:SF289">
    <property type="entry name" value="GLYCINE OXIDASE"/>
    <property type="match status" value="1"/>
</dbReference>
<reference evidence="3 4" key="1">
    <citation type="submission" date="2019-01" db="EMBL/GenBank/DDBJ databases">
        <title>Genome sequence of Salinicola endophyticus REST5.</title>
        <authorList>
            <person name="Nascimento F.X."/>
        </authorList>
    </citation>
    <scope>NUCLEOTIDE SEQUENCE [LARGE SCALE GENOMIC DNA]</scope>
    <source>
        <strain evidence="3 4">REST5</strain>
    </source>
</reference>
<keyword evidence="4" id="KW-1185">Reference proteome</keyword>
<keyword evidence="1" id="KW-0560">Oxidoreductase</keyword>
<evidence type="ECO:0000256" key="1">
    <source>
        <dbReference type="ARBA" id="ARBA00023002"/>
    </source>
</evidence>
<dbReference type="Gene3D" id="3.30.9.10">
    <property type="entry name" value="D-Amino Acid Oxidase, subunit A, domain 2"/>
    <property type="match status" value="1"/>
</dbReference>
<dbReference type="SUPFAM" id="SSF51905">
    <property type="entry name" value="FAD/NAD(P)-binding domain"/>
    <property type="match status" value="1"/>
</dbReference>
<proteinExistence type="predicted"/>
<evidence type="ECO:0000259" key="2">
    <source>
        <dbReference type="Pfam" id="PF01266"/>
    </source>
</evidence>
<accession>A0ABY8FG82</accession>
<name>A0ABY8FG82_9GAMM</name>
<dbReference type="Proteomes" id="UP001321526">
    <property type="component" value="Chromosome"/>
</dbReference>
<dbReference type="PANTHER" id="PTHR13847">
    <property type="entry name" value="SARCOSINE DEHYDROGENASE-RELATED"/>
    <property type="match status" value="1"/>
</dbReference>
<dbReference type="InterPro" id="IPR036188">
    <property type="entry name" value="FAD/NAD-bd_sf"/>
</dbReference>
<dbReference type="EMBL" id="CP035631">
    <property type="protein sequence ID" value="WFF41070.1"/>
    <property type="molecule type" value="Genomic_DNA"/>
</dbReference>
<gene>
    <name evidence="3" type="ORF">EVC62_05890</name>
</gene>